<dbReference type="Proteomes" id="UP001589628">
    <property type="component" value="Unassembled WGS sequence"/>
</dbReference>
<dbReference type="InterPro" id="IPR029061">
    <property type="entry name" value="THDP-binding"/>
</dbReference>
<proteinExistence type="inferred from homology"/>
<gene>
    <name evidence="13" type="primary">ipdC</name>
    <name evidence="13" type="ORF">ACFFLH_13085</name>
</gene>
<dbReference type="InterPro" id="IPR029035">
    <property type="entry name" value="DHS-like_NAD/FAD-binding_dom"/>
</dbReference>
<evidence type="ECO:0000256" key="8">
    <source>
        <dbReference type="ARBA" id="ARBA00023239"/>
    </source>
</evidence>
<keyword evidence="5" id="KW-0210">Decarboxylase</keyword>
<dbReference type="PANTHER" id="PTHR43452:SF30">
    <property type="entry name" value="PYRUVATE DECARBOXYLASE ISOZYME 1-RELATED"/>
    <property type="match status" value="1"/>
</dbReference>
<evidence type="ECO:0000256" key="4">
    <source>
        <dbReference type="ARBA" id="ARBA00022723"/>
    </source>
</evidence>
<protein>
    <submittedName>
        <fullName evidence="13">Indolepyruvate/phenylpyruvate decarboxylase</fullName>
        <ecNumber evidence="13">4.1.1.43</ecNumber>
        <ecNumber evidence="13">4.1.1.74</ecNumber>
    </submittedName>
</protein>
<evidence type="ECO:0000313" key="14">
    <source>
        <dbReference type="Proteomes" id="UP001589628"/>
    </source>
</evidence>
<evidence type="ECO:0000256" key="6">
    <source>
        <dbReference type="ARBA" id="ARBA00022842"/>
    </source>
</evidence>
<feature type="domain" description="Thiamine pyrophosphate enzyme N-terminal TPP-binding" evidence="12">
    <location>
        <begin position="1"/>
        <end position="112"/>
    </location>
</feature>
<keyword evidence="7 9" id="KW-0786">Thiamine pyrophosphate</keyword>
<dbReference type="InterPro" id="IPR011766">
    <property type="entry name" value="TPP_enzyme_TPP-bd"/>
</dbReference>
<dbReference type="InterPro" id="IPR012001">
    <property type="entry name" value="Thiamin_PyroP_enz_TPP-bd_dom"/>
</dbReference>
<accession>A0ABV5ZDH6</accession>
<evidence type="ECO:0000256" key="1">
    <source>
        <dbReference type="ARBA" id="ARBA00001920"/>
    </source>
</evidence>
<dbReference type="SUPFAM" id="SSF52467">
    <property type="entry name" value="DHS-like NAD/FAD-binding domain"/>
    <property type="match status" value="1"/>
</dbReference>
<dbReference type="EC" id="4.1.1.43" evidence="13"/>
<feature type="domain" description="Thiamine pyrophosphate enzyme central" evidence="10">
    <location>
        <begin position="197"/>
        <end position="331"/>
    </location>
</feature>
<dbReference type="RefSeq" id="WP_027314083.1">
    <property type="nucleotide sequence ID" value="NZ_JBHLZN010000004.1"/>
</dbReference>
<dbReference type="PANTHER" id="PTHR43452">
    <property type="entry name" value="PYRUVATE DECARBOXYLASE"/>
    <property type="match status" value="1"/>
</dbReference>
<dbReference type="InterPro" id="IPR017765">
    <property type="entry name" value="IPDC"/>
</dbReference>
<evidence type="ECO:0000256" key="7">
    <source>
        <dbReference type="ARBA" id="ARBA00023052"/>
    </source>
</evidence>
<dbReference type="Gene3D" id="3.40.50.970">
    <property type="match status" value="2"/>
</dbReference>
<dbReference type="GO" id="GO:0047434">
    <property type="term" value="F:indolepyruvate decarboxylase activity"/>
    <property type="evidence" value="ECO:0007669"/>
    <property type="project" value="UniProtKB-EC"/>
</dbReference>
<evidence type="ECO:0000259" key="10">
    <source>
        <dbReference type="Pfam" id="PF00205"/>
    </source>
</evidence>
<keyword evidence="14" id="KW-1185">Reference proteome</keyword>
<dbReference type="EC" id="4.1.1.74" evidence="13"/>
<organism evidence="13 14">
    <name type="scientific">Balneatrix alpica</name>
    <dbReference type="NCBI Taxonomy" id="75684"/>
    <lineage>
        <taxon>Bacteria</taxon>
        <taxon>Pseudomonadati</taxon>
        <taxon>Pseudomonadota</taxon>
        <taxon>Gammaproteobacteria</taxon>
        <taxon>Oceanospirillales</taxon>
        <taxon>Balneatrichaceae</taxon>
        <taxon>Balneatrix</taxon>
    </lineage>
</organism>
<comment type="cofactor">
    <cofactor evidence="2">
        <name>thiamine diphosphate</name>
        <dbReference type="ChEBI" id="CHEBI:58937"/>
    </cofactor>
</comment>
<keyword evidence="4" id="KW-0479">Metal-binding</keyword>
<dbReference type="GO" id="GO:0050177">
    <property type="term" value="F:phenylpyruvate decarboxylase activity"/>
    <property type="evidence" value="ECO:0007669"/>
    <property type="project" value="UniProtKB-EC"/>
</dbReference>
<dbReference type="InterPro" id="IPR012000">
    <property type="entry name" value="Thiamin_PyroP_enz_cen_dom"/>
</dbReference>
<keyword evidence="6" id="KW-0460">Magnesium</keyword>
<dbReference type="Pfam" id="PF00205">
    <property type="entry name" value="TPP_enzyme_M"/>
    <property type="match status" value="1"/>
</dbReference>
<sequence length="545" mass="58897">MNLAELILHSLKAHGAQAIFGIPGDFALPFFKVLEESELLPLYTLSHEPGIGFAADACGRFQGGLGVAAVTYGAGALNMVNPVAGAYAEKVPLVVLAGAPGEAESANGMLLHHQVKTLDSQFRIYEEITCAQARLHDPATAAAELARVLRTCLEESRPVLIEIPRDQVFKPVPNSLDNIPVLAASPYRQEAVEACAEAILRKLDQAIRPTLLVGVEIRRFGLEAKVAELASRLQMPVVTTFMGRGLLASTPVQVLGTYLGAACEERVRLQVEQSDGLFMLGVILSDTNFAISVEKIQDCHAIHAADRCVRLGYHEYANIPLAALLDALLARLPPSAWQAIPAPAPLPAMRPPQSALSPADIAQAISALMQRHGKMPIASDMGDCLFTALDMDYTELVAPGYYATMGYGVPAGLGIQAASGQRPLILVGDGAFQMTGWELGNCRRYGWNPIVVVFNNASWEMLRVFQPESRFSQLGEWDYHSLANALGGRGQRVHNRAELDAALESAWQDKSGFQLVEVVLQPGQLSSTLSRFVESFKAKRLRDQG</sequence>
<evidence type="ECO:0000256" key="2">
    <source>
        <dbReference type="ARBA" id="ARBA00001964"/>
    </source>
</evidence>
<evidence type="ECO:0000256" key="9">
    <source>
        <dbReference type="RuleBase" id="RU362132"/>
    </source>
</evidence>
<evidence type="ECO:0000256" key="3">
    <source>
        <dbReference type="ARBA" id="ARBA00007812"/>
    </source>
</evidence>
<dbReference type="CDD" id="cd07038">
    <property type="entry name" value="TPP_PYR_PDC_IPDC_like"/>
    <property type="match status" value="1"/>
</dbReference>
<name>A0ABV5ZDH6_9GAMM</name>
<dbReference type="NCBIfam" id="TIGR03394">
    <property type="entry name" value="indol_phenyl_DC"/>
    <property type="match status" value="1"/>
</dbReference>
<comment type="caution">
    <text evidence="13">The sequence shown here is derived from an EMBL/GenBank/DDBJ whole genome shotgun (WGS) entry which is preliminary data.</text>
</comment>
<dbReference type="EMBL" id="JBHLZN010000004">
    <property type="protein sequence ID" value="MFB9887348.1"/>
    <property type="molecule type" value="Genomic_DNA"/>
</dbReference>
<evidence type="ECO:0000256" key="5">
    <source>
        <dbReference type="ARBA" id="ARBA00022793"/>
    </source>
</evidence>
<comment type="similarity">
    <text evidence="3 9">Belongs to the TPP enzyme family.</text>
</comment>
<comment type="cofactor">
    <cofactor evidence="1">
        <name>a metal cation</name>
        <dbReference type="ChEBI" id="CHEBI:25213"/>
    </cofactor>
</comment>
<dbReference type="Pfam" id="PF02775">
    <property type="entry name" value="TPP_enzyme_C"/>
    <property type="match status" value="1"/>
</dbReference>
<dbReference type="InterPro" id="IPR047213">
    <property type="entry name" value="TPP_PYR_PDC_IPDC-like"/>
</dbReference>
<dbReference type="SUPFAM" id="SSF52518">
    <property type="entry name" value="Thiamin diphosphate-binding fold (THDP-binding)"/>
    <property type="match status" value="2"/>
</dbReference>
<evidence type="ECO:0000313" key="13">
    <source>
        <dbReference type="EMBL" id="MFB9887348.1"/>
    </source>
</evidence>
<dbReference type="Pfam" id="PF02776">
    <property type="entry name" value="TPP_enzyme_N"/>
    <property type="match status" value="1"/>
</dbReference>
<feature type="domain" description="Thiamine pyrophosphate enzyme TPP-binding" evidence="11">
    <location>
        <begin position="395"/>
        <end position="518"/>
    </location>
</feature>
<reference evidence="13 14" key="1">
    <citation type="submission" date="2024-09" db="EMBL/GenBank/DDBJ databases">
        <authorList>
            <person name="Sun Q."/>
            <person name="Mori K."/>
        </authorList>
    </citation>
    <scope>NUCLEOTIDE SEQUENCE [LARGE SCALE GENOMIC DNA]</scope>
    <source>
        <strain evidence="13 14">ATCC 51285</strain>
    </source>
</reference>
<dbReference type="PIRSF" id="PIRSF036565">
    <property type="entry name" value="Pyruvt_ip_decrb"/>
    <property type="match status" value="1"/>
</dbReference>
<dbReference type="Gene3D" id="3.40.50.1220">
    <property type="entry name" value="TPP-binding domain"/>
    <property type="match status" value="1"/>
</dbReference>
<evidence type="ECO:0000259" key="11">
    <source>
        <dbReference type="Pfam" id="PF02775"/>
    </source>
</evidence>
<dbReference type="InterPro" id="IPR012110">
    <property type="entry name" value="PDC/IPDC-like"/>
</dbReference>
<evidence type="ECO:0000259" key="12">
    <source>
        <dbReference type="Pfam" id="PF02776"/>
    </source>
</evidence>
<keyword evidence="8 13" id="KW-0456">Lyase</keyword>